<dbReference type="Gene3D" id="3.30.70.1290">
    <property type="entry name" value="Transposase IS200-like"/>
    <property type="match status" value="1"/>
</dbReference>
<protein>
    <submittedName>
        <fullName evidence="2">Toxin RelE</fullName>
    </submittedName>
</protein>
<sequence length="282" mass="32601">MTRPLRVNFPGALYHVTSRGNRRAPIFRDDADRRIWLDVLAKVCERHHCVIHSFCQMTNHYHLLVETVEANLPSCMRQLNGHYSQHFNRRHRVVGHLFQGRYKAILVQKDSYLLEVSRYIVLNPLRANTVAALNEWRWSSYHYFIGDDVSPDWLERNWLLRQFGDTPTSAIVAYQNFVLAGLGQPSPFEATHHQILLGDETFISVHQQLQQSEELIETKRSERRAVALPLSDYQDRYPNRDEAMARAFASTAFTMSEIARVFGVSTKTVSRAVAGFEKANKS</sequence>
<dbReference type="GO" id="GO:0006313">
    <property type="term" value="P:DNA transposition"/>
    <property type="evidence" value="ECO:0007669"/>
    <property type="project" value="InterPro"/>
</dbReference>
<gene>
    <name evidence="2" type="ORF">NM04_16375</name>
</gene>
<dbReference type="Proteomes" id="UP000283254">
    <property type="component" value="Unassembled WGS sequence"/>
</dbReference>
<keyword evidence="3" id="KW-1185">Reference proteome</keyword>
<feature type="domain" description="Transposase IS200-like" evidence="1">
    <location>
        <begin position="9"/>
        <end position="123"/>
    </location>
</feature>
<dbReference type="InterPro" id="IPR036515">
    <property type="entry name" value="Transposase_17_sf"/>
</dbReference>
<dbReference type="Pfam" id="PF01797">
    <property type="entry name" value="Y1_Tnp"/>
    <property type="match status" value="1"/>
</dbReference>
<dbReference type="GO" id="GO:0004803">
    <property type="term" value="F:transposase activity"/>
    <property type="evidence" value="ECO:0007669"/>
    <property type="project" value="InterPro"/>
</dbReference>
<dbReference type="PANTHER" id="PTHR34322">
    <property type="entry name" value="TRANSPOSASE, Y1_TNP DOMAIN-CONTAINING"/>
    <property type="match status" value="1"/>
</dbReference>
<dbReference type="RefSeq" id="WP_123070552.1">
    <property type="nucleotide sequence ID" value="NZ_JSAB01000173.1"/>
</dbReference>
<comment type="caution">
    <text evidence="2">The sequence shown here is derived from an EMBL/GenBank/DDBJ whole genome shotgun (WGS) entry which is preliminary data.</text>
</comment>
<dbReference type="SUPFAM" id="SSF143422">
    <property type="entry name" value="Transposase IS200-like"/>
    <property type="match status" value="1"/>
</dbReference>
<dbReference type="GO" id="GO:0003677">
    <property type="term" value="F:DNA binding"/>
    <property type="evidence" value="ECO:0007669"/>
    <property type="project" value="InterPro"/>
</dbReference>
<organism evidence="2 3">
    <name type="scientific">Massilia aurea</name>
    <dbReference type="NCBI Taxonomy" id="373040"/>
    <lineage>
        <taxon>Bacteria</taxon>
        <taxon>Pseudomonadati</taxon>
        <taxon>Pseudomonadota</taxon>
        <taxon>Betaproteobacteria</taxon>
        <taxon>Burkholderiales</taxon>
        <taxon>Oxalobacteraceae</taxon>
        <taxon>Telluria group</taxon>
        <taxon>Massilia</taxon>
    </lineage>
</organism>
<dbReference type="EMBL" id="JSAB01000173">
    <property type="protein sequence ID" value="RNF29745.1"/>
    <property type="molecule type" value="Genomic_DNA"/>
</dbReference>
<evidence type="ECO:0000313" key="3">
    <source>
        <dbReference type="Proteomes" id="UP000283254"/>
    </source>
</evidence>
<proteinExistence type="predicted"/>
<dbReference type="SMART" id="SM01321">
    <property type="entry name" value="Y1_Tnp"/>
    <property type="match status" value="1"/>
</dbReference>
<accession>A0A422QIE7</accession>
<reference evidence="2" key="1">
    <citation type="submission" date="2014-10" db="EMBL/GenBank/DDBJ databases">
        <title>Massilia sp. genome.</title>
        <authorList>
            <person name="Xu B."/>
            <person name="Dai L."/>
            <person name="Huang Z."/>
        </authorList>
    </citation>
    <scope>NUCLEOTIDE SEQUENCE [LARGE SCALE GENOMIC DNA]</scope>
    <source>
        <strain evidence="2">CFS-1</strain>
    </source>
</reference>
<dbReference type="PANTHER" id="PTHR34322:SF2">
    <property type="entry name" value="TRANSPOSASE IS200-LIKE DOMAIN-CONTAINING PROTEIN"/>
    <property type="match status" value="1"/>
</dbReference>
<dbReference type="InterPro" id="IPR002686">
    <property type="entry name" value="Transposase_17"/>
</dbReference>
<evidence type="ECO:0000259" key="1">
    <source>
        <dbReference type="SMART" id="SM01321"/>
    </source>
</evidence>
<evidence type="ECO:0000313" key="2">
    <source>
        <dbReference type="EMBL" id="RNF29745.1"/>
    </source>
</evidence>
<dbReference type="NCBIfam" id="NF047646">
    <property type="entry name" value="REP_Tyr_transpos"/>
    <property type="match status" value="1"/>
</dbReference>
<name>A0A422QIE7_9BURK</name>
<dbReference type="AlphaFoldDB" id="A0A422QIE7"/>
<dbReference type="OrthoDB" id="9814067at2"/>